<feature type="region of interest" description="Disordered" evidence="1">
    <location>
        <begin position="101"/>
        <end position="135"/>
    </location>
</feature>
<accession>A0AA38RNJ6</accession>
<evidence type="ECO:0000313" key="3">
    <source>
        <dbReference type="Proteomes" id="UP001174694"/>
    </source>
</evidence>
<reference evidence="2" key="1">
    <citation type="submission" date="2022-07" db="EMBL/GenBank/DDBJ databases">
        <title>Fungi with potential for degradation of polypropylene.</title>
        <authorList>
            <person name="Gostincar C."/>
        </authorList>
    </citation>
    <scope>NUCLEOTIDE SEQUENCE</scope>
    <source>
        <strain evidence="2">EXF-13308</strain>
    </source>
</reference>
<keyword evidence="3" id="KW-1185">Reference proteome</keyword>
<feature type="compositionally biased region" description="Acidic residues" evidence="1">
    <location>
        <begin position="153"/>
        <end position="169"/>
    </location>
</feature>
<dbReference type="AlphaFoldDB" id="A0AA38RNJ6"/>
<comment type="caution">
    <text evidence="2">The sequence shown here is derived from an EMBL/GenBank/DDBJ whole genome shotgun (WGS) entry which is preliminary data.</text>
</comment>
<gene>
    <name evidence="2" type="ORF">NKR23_g7263</name>
</gene>
<organism evidence="2 3">
    <name type="scientific">Pleurostoma richardsiae</name>
    <dbReference type="NCBI Taxonomy" id="41990"/>
    <lineage>
        <taxon>Eukaryota</taxon>
        <taxon>Fungi</taxon>
        <taxon>Dikarya</taxon>
        <taxon>Ascomycota</taxon>
        <taxon>Pezizomycotina</taxon>
        <taxon>Sordariomycetes</taxon>
        <taxon>Sordariomycetidae</taxon>
        <taxon>Calosphaeriales</taxon>
        <taxon>Pleurostomataceae</taxon>
        <taxon>Pleurostoma</taxon>
    </lineage>
</organism>
<feature type="region of interest" description="Disordered" evidence="1">
    <location>
        <begin position="147"/>
        <end position="178"/>
    </location>
</feature>
<sequence length="178" mass="20465">MSAGGQAHKRTSSTAGNENTAQPAAKQPRPDGQLQATRPRCIFIVEHIKKPRPTGDWRDEQDEYDREERTQLGVFVSLANANREVRREMEYFESEWGDLGDRSIFDEESDDYSGTPPTDGEKVGSSWEYDDEQEEVHQVSITAYPLIWPEDYYMSDDEDEEEELEEDGGEEGHEPDER</sequence>
<feature type="compositionally biased region" description="Polar residues" evidence="1">
    <location>
        <begin position="12"/>
        <end position="22"/>
    </location>
</feature>
<evidence type="ECO:0000256" key="1">
    <source>
        <dbReference type="SAM" id="MobiDB-lite"/>
    </source>
</evidence>
<evidence type="ECO:0000313" key="2">
    <source>
        <dbReference type="EMBL" id="KAJ9142443.1"/>
    </source>
</evidence>
<feature type="region of interest" description="Disordered" evidence="1">
    <location>
        <begin position="1"/>
        <end position="39"/>
    </location>
</feature>
<dbReference type="Proteomes" id="UP001174694">
    <property type="component" value="Unassembled WGS sequence"/>
</dbReference>
<protein>
    <submittedName>
        <fullName evidence="2">Uncharacterized protein</fullName>
    </submittedName>
</protein>
<name>A0AA38RNJ6_9PEZI</name>
<dbReference type="EMBL" id="JANBVO010000022">
    <property type="protein sequence ID" value="KAJ9142443.1"/>
    <property type="molecule type" value="Genomic_DNA"/>
</dbReference>
<proteinExistence type="predicted"/>